<name>A0ABY7Q5I8_9ACTN</name>
<dbReference type="Proteomes" id="UP001212821">
    <property type="component" value="Chromosome"/>
</dbReference>
<protein>
    <recommendedName>
        <fullName evidence="5">DUF5642 domain-containing protein</fullName>
    </recommendedName>
</protein>
<dbReference type="PROSITE" id="PS51257">
    <property type="entry name" value="PROKAR_LIPOPROTEIN"/>
    <property type="match status" value="1"/>
</dbReference>
<feature type="compositionally biased region" description="Low complexity" evidence="1">
    <location>
        <begin position="104"/>
        <end position="114"/>
    </location>
</feature>
<evidence type="ECO:0000256" key="1">
    <source>
        <dbReference type="SAM" id="MobiDB-lite"/>
    </source>
</evidence>
<sequence length="236" mass="23782">MTAAQRLRLTAAFTIAGITLGTAACSSSTDAATSGGALSYDRVRSTALDLFKNRSSTCPFGLDFAKAAAGAGITGAVAPAVTDGRSVRGNAGDGVPAQPWPSGATHPPTMTEMPATPPSAQITCSYTVGPSTVDVELLAVPKNDYGISMMLPSIARAGLLSVDQLSRFSTDRPAVGQTRLTPGGGTAAVARIALHGDGDLVLMLTQNTTGQAAQDQALAGEPLRKAAEALAAQLKG</sequence>
<dbReference type="RefSeq" id="WP_270145775.1">
    <property type="nucleotide sequence ID" value="NZ_CP115450.1"/>
</dbReference>
<feature type="chain" id="PRO_5046447933" description="DUF5642 domain-containing protein" evidence="2">
    <location>
        <begin position="32"/>
        <end position="236"/>
    </location>
</feature>
<keyword evidence="2" id="KW-0732">Signal</keyword>
<accession>A0ABY7Q5I8</accession>
<evidence type="ECO:0000313" key="3">
    <source>
        <dbReference type="EMBL" id="WBP87923.1"/>
    </source>
</evidence>
<evidence type="ECO:0000256" key="2">
    <source>
        <dbReference type="SAM" id="SignalP"/>
    </source>
</evidence>
<evidence type="ECO:0008006" key="5">
    <source>
        <dbReference type="Google" id="ProtNLM"/>
    </source>
</evidence>
<feature type="signal peptide" evidence="2">
    <location>
        <begin position="1"/>
        <end position="31"/>
    </location>
</feature>
<organism evidence="3 4">
    <name type="scientific">Kitasatospora cathayae</name>
    <dbReference type="NCBI Taxonomy" id="3004092"/>
    <lineage>
        <taxon>Bacteria</taxon>
        <taxon>Bacillati</taxon>
        <taxon>Actinomycetota</taxon>
        <taxon>Actinomycetes</taxon>
        <taxon>Kitasatosporales</taxon>
        <taxon>Streptomycetaceae</taxon>
        <taxon>Kitasatospora</taxon>
    </lineage>
</organism>
<evidence type="ECO:0000313" key="4">
    <source>
        <dbReference type="Proteomes" id="UP001212821"/>
    </source>
</evidence>
<proteinExistence type="predicted"/>
<dbReference type="EMBL" id="CP115450">
    <property type="protein sequence ID" value="WBP87923.1"/>
    <property type="molecule type" value="Genomic_DNA"/>
</dbReference>
<keyword evidence="4" id="KW-1185">Reference proteome</keyword>
<reference evidence="4" key="1">
    <citation type="submission" date="2022-12" db="EMBL/GenBank/DDBJ databases">
        <authorList>
            <person name="Mo P."/>
        </authorList>
    </citation>
    <scope>NUCLEOTIDE SEQUENCE [LARGE SCALE GENOMIC DNA]</scope>
    <source>
        <strain evidence="4">HUAS 3-15</strain>
    </source>
</reference>
<feature type="region of interest" description="Disordered" evidence="1">
    <location>
        <begin position="83"/>
        <end position="116"/>
    </location>
</feature>
<gene>
    <name evidence="3" type="ORF">O1G21_20140</name>
</gene>